<feature type="binding site" evidence="10 14">
    <location>
        <position position="6"/>
    </location>
    <ligand>
        <name>substrate</name>
    </ligand>
</feature>
<feature type="binding site" evidence="10 14">
    <location>
        <position position="64"/>
    </location>
    <ligand>
        <name>substrate</name>
    </ligand>
</feature>
<comment type="pathway">
    <text evidence="10">Carbohydrate degradation.</text>
</comment>
<dbReference type="GO" id="GO:0046872">
    <property type="term" value="F:metal ion binding"/>
    <property type="evidence" value="ECO:0007669"/>
    <property type="project" value="UniProtKB-UniRule"/>
</dbReference>
<dbReference type="EMBL" id="NXLV01000008">
    <property type="protein sequence ID" value="RDU70536.1"/>
    <property type="molecule type" value="Genomic_DNA"/>
</dbReference>
<evidence type="ECO:0000256" key="13">
    <source>
        <dbReference type="PIRSR" id="PIRSR001461-2"/>
    </source>
</evidence>
<name>A0A3D8IZY6_9HELI</name>
<dbReference type="InterPro" id="IPR013785">
    <property type="entry name" value="Aldolase_TIM"/>
</dbReference>
<comment type="cofactor">
    <cofactor evidence="2">
        <name>Mn(2+)</name>
        <dbReference type="ChEBI" id="CHEBI:29035"/>
    </cofactor>
</comment>
<evidence type="ECO:0000256" key="14">
    <source>
        <dbReference type="PIRSR" id="PIRSR001461-3"/>
    </source>
</evidence>
<feature type="active site" description="Proton donor" evidence="10 12">
    <location>
        <position position="173"/>
    </location>
</feature>
<dbReference type="CDD" id="cd00429">
    <property type="entry name" value="RPE"/>
    <property type="match status" value="1"/>
</dbReference>
<dbReference type="NCBIfam" id="NF004076">
    <property type="entry name" value="PRK05581.1-4"/>
    <property type="match status" value="1"/>
</dbReference>
<dbReference type="RefSeq" id="WP_115569631.1">
    <property type="nucleotide sequence ID" value="NZ_NXLV01000008.1"/>
</dbReference>
<protein>
    <recommendedName>
        <fullName evidence="7 10">Ribulose-phosphate 3-epimerase</fullName>
        <ecNumber evidence="7 10">5.1.3.1</ecNumber>
    </recommendedName>
</protein>
<evidence type="ECO:0000256" key="8">
    <source>
        <dbReference type="ARBA" id="ARBA00022723"/>
    </source>
</evidence>
<feature type="active site" description="Proton acceptor" evidence="10 12">
    <location>
        <position position="33"/>
    </location>
</feature>
<dbReference type="EC" id="5.1.3.1" evidence="7 10"/>
<dbReference type="GO" id="GO:0004750">
    <property type="term" value="F:D-ribulose-phosphate 3-epimerase activity"/>
    <property type="evidence" value="ECO:0007669"/>
    <property type="project" value="UniProtKB-UniRule"/>
</dbReference>
<evidence type="ECO:0000256" key="2">
    <source>
        <dbReference type="ARBA" id="ARBA00001936"/>
    </source>
</evidence>
<evidence type="ECO:0000256" key="3">
    <source>
        <dbReference type="ARBA" id="ARBA00001941"/>
    </source>
</evidence>
<dbReference type="AlphaFoldDB" id="A0A3D8IZY6"/>
<dbReference type="InterPro" id="IPR011060">
    <property type="entry name" value="RibuloseP-bd_barrel"/>
</dbReference>
<evidence type="ECO:0000256" key="6">
    <source>
        <dbReference type="ARBA" id="ARBA00009541"/>
    </source>
</evidence>
<evidence type="ECO:0000256" key="4">
    <source>
        <dbReference type="ARBA" id="ARBA00001947"/>
    </source>
</evidence>
<gene>
    <name evidence="10 15" type="primary">rpe</name>
    <name evidence="15" type="ORF">CQA58_05025</name>
</gene>
<evidence type="ECO:0000313" key="15">
    <source>
        <dbReference type="EMBL" id="RDU70536.1"/>
    </source>
</evidence>
<proteinExistence type="inferred from homology"/>
<dbReference type="Pfam" id="PF00834">
    <property type="entry name" value="Ribul_P_3_epim"/>
    <property type="match status" value="1"/>
</dbReference>
<sequence>MKIAPSILSADFTRLGEEIGRVCESGADLLHIDIMDGHFVPNLTFGSMIVEQISKISTIPLDIHLMVENVPFFIQSLLPLKPKYVSFHIEEEKHIHRCIELLRKNDISPALALNPHTSLEGLKYILPSLDMVLVMSVNPGFGGQSFIPMSLQKIKDLKAMIQEYAPHCLIEVDGGVSDKNAQALREAGVDILVAGSYVFGGKDYAKAISSLRG</sequence>
<dbReference type="Gene3D" id="3.20.20.70">
    <property type="entry name" value="Aldolase class I"/>
    <property type="match status" value="1"/>
</dbReference>
<evidence type="ECO:0000256" key="1">
    <source>
        <dbReference type="ARBA" id="ARBA00001782"/>
    </source>
</evidence>
<keyword evidence="9 10" id="KW-0413">Isomerase</keyword>
<keyword evidence="13" id="KW-0170">Cobalt</keyword>
<dbReference type="GO" id="GO:0019323">
    <property type="term" value="P:pentose catabolic process"/>
    <property type="evidence" value="ECO:0007669"/>
    <property type="project" value="UniProtKB-UniRule"/>
</dbReference>
<keyword evidence="8 10" id="KW-0479">Metal-binding</keyword>
<feature type="binding site" evidence="10">
    <location>
        <begin position="173"/>
        <end position="175"/>
    </location>
    <ligand>
        <name>substrate</name>
    </ligand>
</feature>
<dbReference type="PANTHER" id="PTHR11749">
    <property type="entry name" value="RIBULOSE-5-PHOSPHATE-3-EPIMERASE"/>
    <property type="match status" value="1"/>
</dbReference>
<comment type="cofactor">
    <cofactor evidence="3">
        <name>Co(2+)</name>
        <dbReference type="ChEBI" id="CHEBI:48828"/>
    </cofactor>
</comment>
<evidence type="ECO:0000256" key="11">
    <source>
        <dbReference type="PIRNR" id="PIRNR001461"/>
    </source>
</evidence>
<feature type="binding site" evidence="14">
    <location>
        <position position="175"/>
    </location>
    <ligand>
        <name>substrate</name>
    </ligand>
</feature>
<dbReference type="SUPFAM" id="SSF51366">
    <property type="entry name" value="Ribulose-phoshate binding barrel"/>
    <property type="match status" value="1"/>
</dbReference>
<keyword evidence="13" id="KW-0464">Manganese</keyword>
<evidence type="ECO:0000256" key="12">
    <source>
        <dbReference type="PIRSR" id="PIRSR001461-1"/>
    </source>
</evidence>
<evidence type="ECO:0000256" key="9">
    <source>
        <dbReference type="ARBA" id="ARBA00023235"/>
    </source>
</evidence>
<keyword evidence="16" id="KW-1185">Reference proteome</keyword>
<comment type="similarity">
    <text evidence="6 10 11">Belongs to the ribulose-phosphate 3-epimerase family.</text>
</comment>
<dbReference type="InterPro" id="IPR000056">
    <property type="entry name" value="Ribul_P_3_epim-like"/>
</dbReference>
<dbReference type="FunFam" id="3.20.20.70:FF:000004">
    <property type="entry name" value="Ribulose-phosphate 3-epimerase"/>
    <property type="match status" value="1"/>
</dbReference>
<feature type="binding site" evidence="10 13">
    <location>
        <position position="64"/>
    </location>
    <ligand>
        <name>a divalent metal cation</name>
        <dbReference type="ChEBI" id="CHEBI:60240"/>
    </ligand>
</feature>
<comment type="function">
    <text evidence="10">Catalyzes the reversible epimerization of D-ribulose 5-phosphate to D-xylulose 5-phosphate.</text>
</comment>
<dbReference type="GO" id="GO:0005737">
    <property type="term" value="C:cytoplasm"/>
    <property type="evidence" value="ECO:0007669"/>
    <property type="project" value="UniProtKB-ARBA"/>
</dbReference>
<comment type="cofactor">
    <cofactor evidence="10 13">
        <name>a divalent metal cation</name>
        <dbReference type="ChEBI" id="CHEBI:60240"/>
    </cofactor>
    <text evidence="10 13">Binds 1 divalent metal cation per subunit.</text>
</comment>
<dbReference type="HAMAP" id="MF_02227">
    <property type="entry name" value="RPE"/>
    <property type="match status" value="1"/>
</dbReference>
<comment type="caution">
    <text evidence="15">The sequence shown here is derived from an EMBL/GenBank/DDBJ whole genome shotgun (WGS) entry which is preliminary data.</text>
</comment>
<accession>A0A3D8IZY6</accession>
<dbReference type="NCBIfam" id="TIGR01163">
    <property type="entry name" value="rpe"/>
    <property type="match status" value="1"/>
</dbReference>
<evidence type="ECO:0000256" key="10">
    <source>
        <dbReference type="HAMAP-Rule" id="MF_02227"/>
    </source>
</evidence>
<feature type="binding site" evidence="10 13">
    <location>
        <position position="173"/>
    </location>
    <ligand>
        <name>a divalent metal cation</name>
        <dbReference type="ChEBI" id="CHEBI:60240"/>
    </ligand>
</feature>
<dbReference type="InterPro" id="IPR026019">
    <property type="entry name" value="Ribul_P_3_epim"/>
</dbReference>
<dbReference type="Proteomes" id="UP000257045">
    <property type="component" value="Unassembled WGS sequence"/>
</dbReference>
<comment type="cofactor">
    <cofactor evidence="5">
        <name>Fe(2+)</name>
        <dbReference type="ChEBI" id="CHEBI:29033"/>
    </cofactor>
</comment>
<dbReference type="GO" id="GO:0006098">
    <property type="term" value="P:pentose-phosphate shunt"/>
    <property type="evidence" value="ECO:0007669"/>
    <property type="project" value="UniProtKB-UniRule"/>
</dbReference>
<evidence type="ECO:0000256" key="5">
    <source>
        <dbReference type="ARBA" id="ARBA00001954"/>
    </source>
</evidence>
<feature type="binding site" evidence="10 13">
    <location>
        <position position="33"/>
    </location>
    <ligand>
        <name>a divalent metal cation</name>
        <dbReference type="ChEBI" id="CHEBI:60240"/>
    </ligand>
</feature>
<dbReference type="PIRSF" id="PIRSF001461">
    <property type="entry name" value="RPE"/>
    <property type="match status" value="1"/>
</dbReference>
<feature type="binding site" evidence="10 13">
    <location>
        <position position="31"/>
    </location>
    <ligand>
        <name>a divalent metal cation</name>
        <dbReference type="ChEBI" id="CHEBI:60240"/>
    </ligand>
</feature>
<feature type="binding site" evidence="10 14">
    <location>
        <begin position="195"/>
        <end position="196"/>
    </location>
    <ligand>
        <name>substrate</name>
    </ligand>
</feature>
<comment type="catalytic activity">
    <reaction evidence="1 10 11">
        <text>D-ribulose 5-phosphate = D-xylulose 5-phosphate</text>
        <dbReference type="Rhea" id="RHEA:13677"/>
        <dbReference type="ChEBI" id="CHEBI:57737"/>
        <dbReference type="ChEBI" id="CHEBI:58121"/>
        <dbReference type="EC" id="5.1.3.1"/>
    </reaction>
</comment>
<feature type="binding site" evidence="10 14">
    <location>
        <begin position="140"/>
        <end position="143"/>
    </location>
    <ligand>
        <name>substrate</name>
    </ligand>
</feature>
<dbReference type="OrthoDB" id="1645589at2"/>
<keyword evidence="13" id="KW-0862">Zinc</keyword>
<dbReference type="PROSITE" id="PS01086">
    <property type="entry name" value="RIBUL_P_3_EPIMER_2"/>
    <property type="match status" value="1"/>
</dbReference>
<reference evidence="15 16" key="1">
    <citation type="submission" date="2018-04" db="EMBL/GenBank/DDBJ databases">
        <title>Novel Campyloabacter and Helicobacter Species and Strains.</title>
        <authorList>
            <person name="Mannion A.J."/>
            <person name="Shen Z."/>
            <person name="Fox J.G."/>
        </authorList>
    </citation>
    <scope>NUCLEOTIDE SEQUENCE [LARGE SCALE GENOMIC DNA]</scope>
    <source>
        <strain evidence="15 16">MIT 04-9366</strain>
    </source>
</reference>
<evidence type="ECO:0000256" key="7">
    <source>
        <dbReference type="ARBA" id="ARBA00013188"/>
    </source>
</evidence>
<comment type="cofactor">
    <cofactor evidence="4">
        <name>Zn(2+)</name>
        <dbReference type="ChEBI" id="CHEBI:29105"/>
    </cofactor>
</comment>
<dbReference type="PROSITE" id="PS01085">
    <property type="entry name" value="RIBUL_P_3_EPIMER_1"/>
    <property type="match status" value="1"/>
</dbReference>
<organism evidence="15 16">
    <name type="scientific">Helicobacter brantae</name>
    <dbReference type="NCBI Taxonomy" id="375927"/>
    <lineage>
        <taxon>Bacteria</taxon>
        <taxon>Pseudomonadati</taxon>
        <taxon>Campylobacterota</taxon>
        <taxon>Epsilonproteobacteria</taxon>
        <taxon>Campylobacterales</taxon>
        <taxon>Helicobacteraceae</taxon>
        <taxon>Helicobacter</taxon>
    </lineage>
</organism>
<keyword evidence="10 11" id="KW-0119">Carbohydrate metabolism</keyword>
<evidence type="ECO:0000313" key="16">
    <source>
        <dbReference type="Proteomes" id="UP000257045"/>
    </source>
</evidence>